<comment type="caution">
    <text evidence="9">The sequence shown here is derived from an EMBL/GenBank/DDBJ whole genome shotgun (WGS) entry which is preliminary data.</text>
</comment>
<comment type="subcellular location">
    <subcellularLocation>
        <location evidence="1">Cell membrane</location>
        <topology evidence="1">Multi-pass membrane protein</topology>
    </subcellularLocation>
</comment>
<feature type="transmembrane region" description="Helical" evidence="6">
    <location>
        <begin position="750"/>
        <end position="769"/>
    </location>
</feature>
<feature type="transmembrane region" description="Helical" evidence="6">
    <location>
        <begin position="394"/>
        <end position="418"/>
    </location>
</feature>
<protein>
    <submittedName>
        <fullName evidence="9">ABC transporter permease</fullName>
    </submittedName>
</protein>
<feature type="domain" description="MacB-like periplasmic core" evidence="8">
    <location>
        <begin position="20"/>
        <end position="254"/>
    </location>
</feature>
<accession>A0ABT8L0Q4</accession>
<feature type="transmembrane region" description="Helical" evidence="6">
    <location>
        <begin position="21"/>
        <end position="43"/>
    </location>
</feature>
<dbReference type="Pfam" id="PF12704">
    <property type="entry name" value="MacB_PCD"/>
    <property type="match status" value="2"/>
</dbReference>
<evidence type="ECO:0000256" key="3">
    <source>
        <dbReference type="ARBA" id="ARBA00022692"/>
    </source>
</evidence>
<dbReference type="InterPro" id="IPR003838">
    <property type="entry name" value="ABC3_permease_C"/>
</dbReference>
<feature type="domain" description="MacB-like periplasmic core" evidence="8">
    <location>
        <begin position="456"/>
        <end position="625"/>
    </location>
</feature>
<gene>
    <name evidence="9" type="ORF">QQ020_04450</name>
</gene>
<dbReference type="Proteomes" id="UP001172083">
    <property type="component" value="Unassembled WGS sequence"/>
</dbReference>
<dbReference type="RefSeq" id="WP_346756618.1">
    <property type="nucleotide sequence ID" value="NZ_JAUJEB010000001.1"/>
</dbReference>
<evidence type="ECO:0000256" key="2">
    <source>
        <dbReference type="ARBA" id="ARBA00022475"/>
    </source>
</evidence>
<feature type="transmembrane region" description="Helical" evidence="6">
    <location>
        <begin position="301"/>
        <end position="320"/>
    </location>
</feature>
<feature type="transmembrane region" description="Helical" evidence="6">
    <location>
        <begin position="347"/>
        <end position="374"/>
    </location>
</feature>
<proteinExistence type="predicted"/>
<keyword evidence="3 6" id="KW-0812">Transmembrane</keyword>
<keyword evidence="2" id="KW-1003">Cell membrane</keyword>
<evidence type="ECO:0000256" key="1">
    <source>
        <dbReference type="ARBA" id="ARBA00004651"/>
    </source>
</evidence>
<feature type="domain" description="ABC3 transporter permease C-terminal" evidence="7">
    <location>
        <begin position="306"/>
        <end position="421"/>
    </location>
</feature>
<organism evidence="9 10">
    <name type="scientific">Agaribacillus aureus</name>
    <dbReference type="NCBI Taxonomy" id="3051825"/>
    <lineage>
        <taxon>Bacteria</taxon>
        <taxon>Pseudomonadati</taxon>
        <taxon>Bacteroidota</taxon>
        <taxon>Cytophagia</taxon>
        <taxon>Cytophagales</taxon>
        <taxon>Splendidivirgaceae</taxon>
        <taxon>Agaribacillus</taxon>
    </lineage>
</organism>
<feature type="domain" description="ABC3 transporter permease C-terminal" evidence="7">
    <location>
        <begin position="701"/>
        <end position="814"/>
    </location>
</feature>
<dbReference type="InterPro" id="IPR025857">
    <property type="entry name" value="MacB_PCD"/>
</dbReference>
<evidence type="ECO:0000313" key="10">
    <source>
        <dbReference type="Proteomes" id="UP001172083"/>
    </source>
</evidence>
<evidence type="ECO:0000256" key="6">
    <source>
        <dbReference type="SAM" id="Phobius"/>
    </source>
</evidence>
<evidence type="ECO:0000259" key="8">
    <source>
        <dbReference type="Pfam" id="PF12704"/>
    </source>
</evidence>
<dbReference type="EMBL" id="JAUJEB010000001">
    <property type="protein sequence ID" value="MDN5211283.1"/>
    <property type="molecule type" value="Genomic_DNA"/>
</dbReference>
<name>A0ABT8L0Q4_9BACT</name>
<keyword evidence="5 6" id="KW-0472">Membrane</keyword>
<evidence type="ECO:0000256" key="4">
    <source>
        <dbReference type="ARBA" id="ARBA00022989"/>
    </source>
</evidence>
<sequence>MLKNYLKIAFRNLFKEKVFSFINIFGLAMGMAAFLLILQYVVFEKSYDKFFEKADHIYRVQLNQFRNNELFMRSAENYPAVGPALKAELPEVLDYARLYNLGYKNNIVITYEDGPAGPVRFKHRRFMYADSSFLPMFGYQVIAGDPATTLSRPNTTAISETYAKKYFGDADPIGKNLRLQDDDFNDETCEVTAVFKDLPKNTHLKFDILFSYKTLFGRFENAPDRYDRSWQRKDMYTYLLVRPETDPDLLSSKFAAIVDKYNPDQDRNSFRRELKLQPIKDIHLHSNLAEEVEINGDANRVLFLSIIGFFILFIAWVNYINLATAKALERAGEVGVRKSMGAFKNQLITQFMVESGLINLLAIILSMVILLLALPYFNRIIGVENTATYLLQPWFGLTLLGLWLVGTLLSGVYPSFVLSSFHPVTVLKGKLRNSGNGVFFRKSLVTFQFMASVVLIGGTLTVYQQMNYIMNQDIGMKIDQILTIERPSVASRDRAEFASNIKVFRDELLQSPSIKAVSATGTIPGHKREYKIGVKKYGAPDDNVVILRWNSMDHDFMDVFEMELLAGRVFSEDFVNDPDTSLVLSVSAAKLLGFDNPEDIVGQTLEVPQFGWKPIVVGVVNDYHQESLKKQRDPMAFYCTINGGEYYSMSISTNNFPQTIEHVRASWEKAFPGNPFDYFFLDDYFNRQYQNEQNFGSLFGLFAIIALIVGCLGLYGLSAYTAQRKTKEIGVRKVLGSSVSGIMALLSKEFLQLIIIACVLGLPLVYFIMDNWLQDFATRVRVNWLLLLLASLTVVIVAFFAMSYQTLKAARLNPVDSLKYE</sequence>
<feature type="transmembrane region" description="Helical" evidence="6">
    <location>
        <begin position="439"/>
        <end position="463"/>
    </location>
</feature>
<keyword evidence="10" id="KW-1185">Reference proteome</keyword>
<dbReference type="Pfam" id="PF02687">
    <property type="entry name" value="FtsX"/>
    <property type="match status" value="2"/>
</dbReference>
<dbReference type="PANTHER" id="PTHR30572">
    <property type="entry name" value="MEMBRANE COMPONENT OF TRANSPORTER-RELATED"/>
    <property type="match status" value="1"/>
</dbReference>
<evidence type="ECO:0000313" key="9">
    <source>
        <dbReference type="EMBL" id="MDN5211283.1"/>
    </source>
</evidence>
<dbReference type="PANTHER" id="PTHR30572:SF18">
    <property type="entry name" value="ABC-TYPE MACROLIDE FAMILY EXPORT SYSTEM PERMEASE COMPONENT 2"/>
    <property type="match status" value="1"/>
</dbReference>
<evidence type="ECO:0000256" key="5">
    <source>
        <dbReference type="ARBA" id="ARBA00023136"/>
    </source>
</evidence>
<keyword evidence="4 6" id="KW-1133">Transmembrane helix</keyword>
<evidence type="ECO:0000259" key="7">
    <source>
        <dbReference type="Pfam" id="PF02687"/>
    </source>
</evidence>
<feature type="transmembrane region" description="Helical" evidence="6">
    <location>
        <begin position="781"/>
        <end position="802"/>
    </location>
</feature>
<feature type="transmembrane region" description="Helical" evidence="6">
    <location>
        <begin position="695"/>
        <end position="717"/>
    </location>
</feature>
<dbReference type="InterPro" id="IPR050250">
    <property type="entry name" value="Macrolide_Exporter_MacB"/>
</dbReference>
<reference evidence="9" key="1">
    <citation type="submission" date="2023-06" db="EMBL/GenBank/DDBJ databases">
        <title>Genomic of Agaribacillus aureum.</title>
        <authorList>
            <person name="Wang G."/>
        </authorList>
    </citation>
    <scope>NUCLEOTIDE SEQUENCE</scope>
    <source>
        <strain evidence="9">BMA12</strain>
    </source>
</reference>